<protein>
    <submittedName>
        <fullName evidence="2">Uncharacterized protein</fullName>
    </submittedName>
</protein>
<proteinExistence type="inferred from homology"/>
<evidence type="ECO:0000313" key="2">
    <source>
        <dbReference type="EMBL" id="EHK98929.1"/>
    </source>
</evidence>
<dbReference type="HOGENOM" id="CLU_021541_0_0_1"/>
<evidence type="ECO:0000256" key="1">
    <source>
        <dbReference type="ARBA" id="ARBA00009003"/>
    </source>
</evidence>
<evidence type="ECO:0000313" key="3">
    <source>
        <dbReference type="Proteomes" id="UP000005446"/>
    </source>
</evidence>
<dbReference type="InterPro" id="IPR029044">
    <property type="entry name" value="Nucleotide-diphossugar_trans"/>
</dbReference>
<name>H0ERA1_GLAL7</name>
<dbReference type="InParanoid" id="H0ERA1"/>
<dbReference type="Proteomes" id="UP000005446">
    <property type="component" value="Unassembled WGS sequence"/>
</dbReference>
<dbReference type="OrthoDB" id="409543at2759"/>
<dbReference type="GO" id="GO:1901135">
    <property type="term" value="P:carbohydrate derivative metabolic process"/>
    <property type="evidence" value="ECO:0007669"/>
    <property type="project" value="UniProtKB-ARBA"/>
</dbReference>
<dbReference type="Pfam" id="PF04488">
    <property type="entry name" value="Gly_transf_sug"/>
    <property type="match status" value="1"/>
</dbReference>
<organism evidence="2 3">
    <name type="scientific">Glarea lozoyensis (strain ATCC 74030 / MF5533)</name>
    <dbReference type="NCBI Taxonomy" id="1104152"/>
    <lineage>
        <taxon>Eukaryota</taxon>
        <taxon>Fungi</taxon>
        <taxon>Dikarya</taxon>
        <taxon>Ascomycota</taxon>
        <taxon>Pezizomycotina</taxon>
        <taxon>Leotiomycetes</taxon>
        <taxon>Helotiales</taxon>
        <taxon>Helotiaceae</taxon>
        <taxon>Glarea</taxon>
    </lineage>
</organism>
<gene>
    <name evidence="2" type="ORF">M7I_5219</name>
</gene>
<comment type="caution">
    <text evidence="2">The sequence shown here is derived from an EMBL/GenBank/DDBJ whole genome shotgun (WGS) entry which is preliminary data.</text>
</comment>
<comment type="similarity">
    <text evidence="1">Belongs to the glycosyltransferase 32 family.</text>
</comment>
<accession>H0ERA1</accession>
<dbReference type="InterPro" id="IPR007577">
    <property type="entry name" value="GlycoTrfase_DXD_sugar-bd_CS"/>
</dbReference>
<dbReference type="EMBL" id="AGUE01000134">
    <property type="protein sequence ID" value="EHK98929.1"/>
    <property type="molecule type" value="Genomic_DNA"/>
</dbReference>
<dbReference type="SUPFAM" id="SSF53448">
    <property type="entry name" value="Nucleotide-diphospho-sugar transferases"/>
    <property type="match status" value="1"/>
</dbReference>
<reference evidence="2 3" key="1">
    <citation type="journal article" date="2012" name="Eukaryot. Cell">
        <title>Genome sequence of the fungus Glarea lozoyensis: the first genome sequence of a species from the Helotiaceae family.</title>
        <authorList>
            <person name="Youssar L."/>
            <person name="Gruening B.A."/>
            <person name="Erxleben A."/>
            <person name="Guenther S."/>
            <person name="Huettel W."/>
        </authorList>
    </citation>
    <scope>NUCLEOTIDE SEQUENCE [LARGE SCALE GENOMIC DNA]</scope>
    <source>
        <strain evidence="3">ATCC 74030 / MF5533</strain>
    </source>
</reference>
<dbReference type="Gene3D" id="3.90.550.20">
    <property type="match status" value="1"/>
</dbReference>
<dbReference type="AlphaFoldDB" id="H0ERA1"/>
<sequence length="482" mass="54428">MAKKSCARNAWGVMQSVMRGSIPKSPTDLYKNPAASVRPGFSSSDGIGTGGRVPSPKLKVEKIKPSANWFNRPESLVVPKDDFLGKRPGIDTIANLTKLVEECRGSYEKIEKMPYVQDCLNYLNNGEKEYYYTPSRGERASEQPPKLAEYLNADGADNTLDKYPSYKAASKDSLGRCNGPIVPYHTYWTGPATWRVELFIKSYFHTQNIPCSRLWIWLDGDRDKDALEKMMNQDPLFKKFLPFVERGDIVLKTWHFPSRVPLPKGDNTDGVGYYKNPGKPNSKNETVVADGLIRDGNGQEWLIVTEKKMTFLPVAVSDAVRFVILHIYGGAYFDMDVIMLRDMRPLLIGDQHSFAERWGGHPSPGDYNTAIMSLTANSTLSSYLLRGGIFKGKNAFPLKDEWEAYQGAPLKLASSSSRAHFWEMKRDVADTKEKSEEVRASQMTTTAVTTYDKNALSKTEYKIEDDQYPPTNRTMENFFQCN</sequence>
<keyword evidence="3" id="KW-1185">Reference proteome</keyword>